<dbReference type="Pfam" id="PF00153">
    <property type="entry name" value="Mito_carr"/>
    <property type="match status" value="2"/>
</dbReference>
<dbReference type="InterPro" id="IPR023395">
    <property type="entry name" value="MCP_dom_sf"/>
</dbReference>
<keyword evidence="3 9" id="KW-0812">Transmembrane</keyword>
<keyword evidence="5" id="KW-1000">Mitochondrion outer membrane</keyword>
<dbReference type="Proteomes" id="UP000225706">
    <property type="component" value="Unassembled WGS sequence"/>
</dbReference>
<comment type="caution">
    <text evidence="11">The sequence shown here is derived from an EMBL/GenBank/DDBJ whole genome shotgun (WGS) entry which is preliminary data.</text>
</comment>
<proteinExistence type="inferred from homology"/>
<protein>
    <submittedName>
        <fullName evidence="11">Mitochondrial carrier-like 2</fullName>
    </submittedName>
</protein>
<organism evidence="11 12">
    <name type="scientific">Stylophora pistillata</name>
    <name type="common">Smooth cauliflower coral</name>
    <dbReference type="NCBI Taxonomy" id="50429"/>
    <lineage>
        <taxon>Eukaryota</taxon>
        <taxon>Metazoa</taxon>
        <taxon>Cnidaria</taxon>
        <taxon>Anthozoa</taxon>
        <taxon>Hexacorallia</taxon>
        <taxon>Scleractinia</taxon>
        <taxon>Astrocoeniina</taxon>
        <taxon>Pocilloporidae</taxon>
        <taxon>Stylophora</taxon>
    </lineage>
</organism>
<evidence type="ECO:0000256" key="7">
    <source>
        <dbReference type="ARBA" id="ARBA00023128"/>
    </source>
</evidence>
<dbReference type="PANTHER" id="PTHR10780">
    <property type="entry name" value="MITOCHONDRIAL CARRIER HOMOLOG"/>
    <property type="match status" value="1"/>
</dbReference>
<comment type="similarity">
    <text evidence="2 10">Belongs to the mitochondrial carrier (TC 2.A.29) family.</text>
</comment>
<dbReference type="AlphaFoldDB" id="A0A2B4RVW2"/>
<evidence type="ECO:0000256" key="8">
    <source>
        <dbReference type="ARBA" id="ARBA00023136"/>
    </source>
</evidence>
<keyword evidence="4" id="KW-0677">Repeat</keyword>
<dbReference type="SUPFAM" id="SSF103506">
    <property type="entry name" value="Mitochondrial carrier"/>
    <property type="match status" value="1"/>
</dbReference>
<evidence type="ECO:0000256" key="10">
    <source>
        <dbReference type="RuleBase" id="RU000488"/>
    </source>
</evidence>
<sequence length="315" mass="34681">MAAANEGNGSGQSLEDLLDNEGTTAGALVLTAFMTTATQPLTCVRLLMQVGHEPISPTESTTFLGTKVWRLPSFFQYANHVKKINGWSGLYSGLLPRVYSSMIGTLVNNTMLQAMGKKDNALVPLVPPENKSRQEELVEFVEETCVQTVAKCSGIIISHPFYVISVRMMVQFVGQETIYSGLRASVKEIYNNEGLAGFFSGIIPRLVGEVLSLLLYRGACFLISKYAVDSEVSRRKEVQVYANGLFQYAAGVVTYPFVLVSHMMIVNNVGLAGGKPPAMPVFDGWRDCFRYLKNTGNLWRGSSMFRRTVRKVSGM</sequence>
<dbReference type="EMBL" id="LSMT01000320">
    <property type="protein sequence ID" value="PFX20352.1"/>
    <property type="molecule type" value="Genomic_DNA"/>
</dbReference>
<dbReference type="GO" id="GO:0005741">
    <property type="term" value="C:mitochondrial outer membrane"/>
    <property type="evidence" value="ECO:0007669"/>
    <property type="project" value="UniProtKB-SubCell"/>
</dbReference>
<keyword evidence="7" id="KW-0496">Mitochondrion</keyword>
<evidence type="ECO:0000256" key="4">
    <source>
        <dbReference type="ARBA" id="ARBA00022737"/>
    </source>
</evidence>
<evidence type="ECO:0000256" key="3">
    <source>
        <dbReference type="ARBA" id="ARBA00022692"/>
    </source>
</evidence>
<evidence type="ECO:0000256" key="9">
    <source>
        <dbReference type="PROSITE-ProRule" id="PRU00282"/>
    </source>
</evidence>
<dbReference type="STRING" id="50429.A0A2B4RVW2"/>
<keyword evidence="8 9" id="KW-0472">Membrane</keyword>
<keyword evidence="10" id="KW-0813">Transport</keyword>
<comment type="subcellular location">
    <subcellularLocation>
        <location evidence="1">Mitochondrion outer membrane</location>
        <topology evidence="1">Multi-pass membrane protein</topology>
    </subcellularLocation>
</comment>
<name>A0A2B4RVW2_STYPI</name>
<dbReference type="PANTHER" id="PTHR10780:SF18">
    <property type="entry name" value="LD43650P"/>
    <property type="match status" value="1"/>
</dbReference>
<evidence type="ECO:0000313" key="11">
    <source>
        <dbReference type="EMBL" id="PFX20352.1"/>
    </source>
</evidence>
<dbReference type="PROSITE" id="PS50920">
    <property type="entry name" value="SOLCAR"/>
    <property type="match status" value="1"/>
</dbReference>
<evidence type="ECO:0000256" key="6">
    <source>
        <dbReference type="ARBA" id="ARBA00022989"/>
    </source>
</evidence>
<dbReference type="InterPro" id="IPR018108">
    <property type="entry name" value="MCP_transmembrane"/>
</dbReference>
<feature type="repeat" description="Solcar" evidence="9">
    <location>
        <begin position="138"/>
        <end position="226"/>
    </location>
</feature>
<evidence type="ECO:0000256" key="2">
    <source>
        <dbReference type="ARBA" id="ARBA00006375"/>
    </source>
</evidence>
<evidence type="ECO:0000256" key="1">
    <source>
        <dbReference type="ARBA" id="ARBA00004374"/>
    </source>
</evidence>
<dbReference type="OrthoDB" id="10253709at2759"/>
<dbReference type="Gene3D" id="1.50.40.10">
    <property type="entry name" value="Mitochondrial carrier domain"/>
    <property type="match status" value="1"/>
</dbReference>
<reference evidence="12" key="1">
    <citation type="journal article" date="2017" name="bioRxiv">
        <title>Comparative analysis of the genomes of Stylophora pistillata and Acropora digitifera provides evidence for extensive differences between species of corals.</title>
        <authorList>
            <person name="Voolstra C.R."/>
            <person name="Li Y."/>
            <person name="Liew Y.J."/>
            <person name="Baumgarten S."/>
            <person name="Zoccola D."/>
            <person name="Flot J.-F."/>
            <person name="Tambutte S."/>
            <person name="Allemand D."/>
            <person name="Aranda M."/>
        </authorList>
    </citation>
    <scope>NUCLEOTIDE SEQUENCE [LARGE SCALE GENOMIC DNA]</scope>
</reference>
<keyword evidence="6" id="KW-1133">Transmembrane helix</keyword>
<gene>
    <name evidence="11" type="primary">MTCH2</name>
    <name evidence="11" type="ORF">AWC38_SpisGene15185</name>
</gene>
<accession>A0A2B4RVW2</accession>
<evidence type="ECO:0000256" key="5">
    <source>
        <dbReference type="ARBA" id="ARBA00022787"/>
    </source>
</evidence>
<keyword evidence="12" id="KW-1185">Reference proteome</keyword>
<evidence type="ECO:0000313" key="12">
    <source>
        <dbReference type="Proteomes" id="UP000225706"/>
    </source>
</evidence>